<dbReference type="CDD" id="cd00397">
    <property type="entry name" value="DNA_BRE_C"/>
    <property type="match status" value="1"/>
</dbReference>
<dbReference type="GO" id="GO:0015074">
    <property type="term" value="P:DNA integration"/>
    <property type="evidence" value="ECO:0007669"/>
    <property type="project" value="InterPro"/>
</dbReference>
<dbReference type="GeneID" id="40264145"/>
<evidence type="ECO:0000256" key="1">
    <source>
        <dbReference type="ARBA" id="ARBA00023172"/>
    </source>
</evidence>
<dbReference type="Gene3D" id="1.10.443.10">
    <property type="entry name" value="Intergrase catalytic core"/>
    <property type="match status" value="1"/>
</dbReference>
<dbReference type="InterPro" id="IPR013762">
    <property type="entry name" value="Integrase-like_cat_sf"/>
</dbReference>
<dbReference type="EMBL" id="CP040330">
    <property type="protein sequence ID" value="QCS41310.1"/>
    <property type="molecule type" value="Genomic_DNA"/>
</dbReference>
<dbReference type="KEGG" id="nvr:FEJ81_02700"/>
<dbReference type="InterPro" id="IPR002104">
    <property type="entry name" value="Integrase_catalytic"/>
</dbReference>
<proteinExistence type="predicted"/>
<evidence type="ECO:0000256" key="2">
    <source>
        <dbReference type="SAM" id="MobiDB-lite"/>
    </source>
</evidence>
<dbReference type="PANTHER" id="PTHR30349:SF87">
    <property type="entry name" value="TRANSPOSASE A"/>
    <property type="match status" value="1"/>
</dbReference>
<dbReference type="InterPro" id="IPR011010">
    <property type="entry name" value="DNA_brk_join_enz"/>
</dbReference>
<feature type="region of interest" description="Disordered" evidence="2">
    <location>
        <begin position="1"/>
        <end position="20"/>
    </location>
</feature>
<gene>
    <name evidence="4" type="ORF">FEJ81_02700</name>
</gene>
<dbReference type="RefSeq" id="WP_138243823.1">
    <property type="nucleotide sequence ID" value="NZ_CP040330.1"/>
</dbReference>
<evidence type="ECO:0000259" key="3">
    <source>
        <dbReference type="PROSITE" id="PS51898"/>
    </source>
</evidence>
<keyword evidence="1" id="KW-0233">DNA recombination</keyword>
<dbReference type="Pfam" id="PF00589">
    <property type="entry name" value="Phage_integrase"/>
    <property type="match status" value="1"/>
</dbReference>
<feature type="domain" description="Tyr recombinase" evidence="3">
    <location>
        <begin position="158"/>
        <end position="347"/>
    </location>
</feature>
<dbReference type="Proteomes" id="UP000302218">
    <property type="component" value="Chromosome"/>
</dbReference>
<dbReference type="GO" id="GO:0006310">
    <property type="term" value="P:DNA recombination"/>
    <property type="evidence" value="ECO:0007669"/>
    <property type="project" value="UniProtKB-KW"/>
</dbReference>
<name>A0A4V1FYF9_9EURY</name>
<dbReference type="OrthoDB" id="144892at2157"/>
<reference evidence="5" key="1">
    <citation type="submission" date="2019-05" db="EMBL/GenBank/DDBJ databases">
        <title>Genome sequence and methylation pattern of the halophilic Archaeon Natrinema versiforme BOL5-4.</title>
        <authorList>
            <person name="DasSarma P."/>
            <person name="Anton B.P."/>
            <person name="DasSarma S.L."/>
            <person name="Martinez F.L."/>
            <person name="Guzman D."/>
            <person name="Roberts R.J."/>
            <person name="DasSarma S."/>
        </authorList>
    </citation>
    <scope>NUCLEOTIDE SEQUENCE [LARGE SCALE GENOMIC DNA]</scope>
    <source>
        <strain evidence="5">BOL5-4</strain>
    </source>
</reference>
<dbReference type="PANTHER" id="PTHR30349">
    <property type="entry name" value="PHAGE INTEGRASE-RELATED"/>
    <property type="match status" value="1"/>
</dbReference>
<dbReference type="InterPro" id="IPR050090">
    <property type="entry name" value="Tyrosine_recombinase_XerCD"/>
</dbReference>
<evidence type="ECO:0000313" key="4">
    <source>
        <dbReference type="EMBL" id="QCS41310.1"/>
    </source>
</evidence>
<organism evidence="4 5">
    <name type="scientific">Natrinema versiforme</name>
    <dbReference type="NCBI Taxonomy" id="88724"/>
    <lineage>
        <taxon>Archaea</taxon>
        <taxon>Methanobacteriati</taxon>
        <taxon>Methanobacteriota</taxon>
        <taxon>Stenosarchaea group</taxon>
        <taxon>Halobacteria</taxon>
        <taxon>Halobacteriales</taxon>
        <taxon>Natrialbaceae</taxon>
        <taxon>Natrinema</taxon>
    </lineage>
</organism>
<dbReference type="PROSITE" id="PS51898">
    <property type="entry name" value="TYR_RECOMBINASE"/>
    <property type="match status" value="1"/>
</dbReference>
<protein>
    <recommendedName>
        <fullName evidence="3">Tyr recombinase domain-containing protein</fullName>
    </recommendedName>
</protein>
<sequence>MVDEPSEEDEDYEPFEEDENYNSLLEEHYYRNLHNIEQQLGEEFNEKIRRAIERGANKSKEGDWSDATKKNTSGDLKTVLIHAKKELAVSVESIEDINDWDAEQWNNVIEDTTIDREVSQGTRRNYAFAVRRFVANHRDTDVSREDIDTPSQQQTEVDADKVLSHEEVLELIDAANNSRDRAMLACMYEGGLRRGATVQLDIAHVEEGAKEDGYAILHIPYRDGVKDAGGQQKAITWAYGHLSNWMQDHPRRYQEDAPLFCGLRGAEGERLEPRSVYSVFQRLRKKVDIDNDRVYPHALRHSRATEMRGSTNYDKKDIEQVMGWSDSTPMHSRYTHADQEDRAKRVLQKTGVEVEDEEEDEITDCVRCGYPVAIGQSYCAKCGLKQTDEPPEWWQYYKQITKEDEPLRAQLQETPNAIPPLISLDAADLNRVQIASYFAIMKTAAALDDGEEWETDYMGDLNDYIKTLNSYEDIGTIKESLLNRTTDLTPQKYEDNPHEWEQISHEVPDIEGIREAADD</sequence>
<evidence type="ECO:0000313" key="5">
    <source>
        <dbReference type="Proteomes" id="UP000302218"/>
    </source>
</evidence>
<dbReference type="GO" id="GO:0003677">
    <property type="term" value="F:DNA binding"/>
    <property type="evidence" value="ECO:0007669"/>
    <property type="project" value="InterPro"/>
</dbReference>
<dbReference type="SUPFAM" id="SSF56349">
    <property type="entry name" value="DNA breaking-rejoining enzymes"/>
    <property type="match status" value="1"/>
</dbReference>
<accession>A0A4V1FYF9</accession>
<dbReference type="AlphaFoldDB" id="A0A4V1FYF9"/>